<dbReference type="PANTHER" id="PTHR23514">
    <property type="entry name" value="BYPASS OF STOP CODON PROTEIN 6"/>
    <property type="match status" value="1"/>
</dbReference>
<evidence type="ECO:0000313" key="8">
    <source>
        <dbReference type="Proteomes" id="UP000283374"/>
    </source>
</evidence>
<evidence type="ECO:0000259" key="6">
    <source>
        <dbReference type="PROSITE" id="PS50850"/>
    </source>
</evidence>
<feature type="transmembrane region" description="Helical" evidence="5">
    <location>
        <begin position="53"/>
        <end position="72"/>
    </location>
</feature>
<dbReference type="CDD" id="cd17393">
    <property type="entry name" value="MFS_MosC_like"/>
    <property type="match status" value="1"/>
</dbReference>
<feature type="transmembrane region" description="Helical" evidence="5">
    <location>
        <begin position="224"/>
        <end position="245"/>
    </location>
</feature>
<dbReference type="InterPro" id="IPR011701">
    <property type="entry name" value="MFS"/>
</dbReference>
<protein>
    <submittedName>
        <fullName evidence="7">MFS transporter</fullName>
    </submittedName>
</protein>
<sequence>MTTGTGVTMTKQRTAQAASVAVFAVFFLNGFNFATWASRLPAVRDGLEFSESQMGLLLLVIAVGSLVALPLAGMVVERLGAARTVTVFALLNALGLILASTGVGVDVVPVTVVGLVVFGVGTGVWDAAMNLEGAAVEQKLGTTVMPRYHAGFSFGTFAAAGVAVVAAGLEIPVWIHLPVAVVVTSICVLVAVRSFLPSADEHAVAPSPGTEPAASAPRGARGALAAWIEPRTLLIGLVVLAAALTEGSANDWVSLAVVDGWDAQDALGAVAFAVFVGTMTTARWFGTWMLDRYGRVLVLRLCGVLALVGLLIFGLAAPLWLAMIGVVLWGAGAALGFPVGMSAASDDPARAAARVSVVSTIGYSAFLAGPPLLGLLAHHVGYRHALLAVAIPTILGLLVTGAAAPLRKVPASAAD</sequence>
<feature type="transmembrane region" description="Helical" evidence="5">
    <location>
        <begin position="385"/>
        <end position="406"/>
    </location>
</feature>
<keyword evidence="3 5" id="KW-1133">Transmembrane helix</keyword>
<feature type="transmembrane region" description="Helical" evidence="5">
    <location>
        <begin position="319"/>
        <end position="339"/>
    </location>
</feature>
<dbReference type="PANTHER" id="PTHR23514:SF13">
    <property type="entry name" value="INNER MEMBRANE PROTEIN YBJJ"/>
    <property type="match status" value="1"/>
</dbReference>
<feature type="transmembrane region" description="Helical" evidence="5">
    <location>
        <begin position="84"/>
        <end position="101"/>
    </location>
</feature>
<comment type="subcellular location">
    <subcellularLocation>
        <location evidence="1">Cell membrane</location>
        <topology evidence="1">Multi-pass membrane protein</topology>
    </subcellularLocation>
</comment>
<dbReference type="Pfam" id="PF07690">
    <property type="entry name" value="MFS_1"/>
    <property type="match status" value="1"/>
</dbReference>
<dbReference type="Gene3D" id="1.20.1250.20">
    <property type="entry name" value="MFS general substrate transporter like domains"/>
    <property type="match status" value="1"/>
</dbReference>
<feature type="transmembrane region" description="Helical" evidence="5">
    <location>
        <begin position="107"/>
        <end position="128"/>
    </location>
</feature>
<dbReference type="InterPro" id="IPR020846">
    <property type="entry name" value="MFS_dom"/>
</dbReference>
<dbReference type="SUPFAM" id="SSF103473">
    <property type="entry name" value="MFS general substrate transporter"/>
    <property type="match status" value="1"/>
</dbReference>
<keyword evidence="8" id="KW-1185">Reference proteome</keyword>
<comment type="caution">
    <text evidence="7">The sequence shown here is derived from an EMBL/GenBank/DDBJ whole genome shotgun (WGS) entry which is preliminary data.</text>
</comment>
<gene>
    <name evidence="7" type="ORF">D1825_04865</name>
</gene>
<evidence type="ECO:0000313" key="7">
    <source>
        <dbReference type="EMBL" id="RHA43744.1"/>
    </source>
</evidence>
<feature type="transmembrane region" description="Helical" evidence="5">
    <location>
        <begin position="297"/>
        <end position="313"/>
    </location>
</feature>
<dbReference type="Proteomes" id="UP000283374">
    <property type="component" value="Unassembled WGS sequence"/>
</dbReference>
<dbReference type="InterPro" id="IPR051788">
    <property type="entry name" value="MFS_Transporter"/>
</dbReference>
<organism evidence="7 8">
    <name type="scientific">Cellulomonas rhizosphaerae</name>
    <dbReference type="NCBI Taxonomy" id="2293719"/>
    <lineage>
        <taxon>Bacteria</taxon>
        <taxon>Bacillati</taxon>
        <taxon>Actinomycetota</taxon>
        <taxon>Actinomycetes</taxon>
        <taxon>Micrococcales</taxon>
        <taxon>Cellulomonadaceae</taxon>
        <taxon>Cellulomonas</taxon>
    </lineage>
</organism>
<dbReference type="EMBL" id="QWKP01000144">
    <property type="protein sequence ID" value="RHA43744.1"/>
    <property type="molecule type" value="Genomic_DNA"/>
</dbReference>
<dbReference type="InterPro" id="IPR036259">
    <property type="entry name" value="MFS_trans_sf"/>
</dbReference>
<keyword evidence="4 5" id="KW-0472">Membrane</keyword>
<evidence type="ECO:0000256" key="5">
    <source>
        <dbReference type="SAM" id="Phobius"/>
    </source>
</evidence>
<evidence type="ECO:0000256" key="4">
    <source>
        <dbReference type="ARBA" id="ARBA00023136"/>
    </source>
</evidence>
<evidence type="ECO:0000256" key="2">
    <source>
        <dbReference type="ARBA" id="ARBA00022692"/>
    </source>
</evidence>
<accession>A0A413RPA8</accession>
<dbReference type="OrthoDB" id="9809599at2"/>
<feature type="transmembrane region" description="Helical" evidence="5">
    <location>
        <begin position="148"/>
        <end position="167"/>
    </location>
</feature>
<keyword evidence="2 5" id="KW-0812">Transmembrane</keyword>
<feature type="domain" description="Major facilitator superfamily (MFS) profile" evidence="6">
    <location>
        <begin position="18"/>
        <end position="408"/>
    </location>
</feature>
<feature type="transmembrane region" description="Helical" evidence="5">
    <location>
        <begin position="173"/>
        <end position="192"/>
    </location>
</feature>
<proteinExistence type="predicted"/>
<evidence type="ECO:0000256" key="1">
    <source>
        <dbReference type="ARBA" id="ARBA00004651"/>
    </source>
</evidence>
<reference evidence="7 8" key="1">
    <citation type="submission" date="2018-08" db="EMBL/GenBank/DDBJ databases">
        <title>Cellulomonas rhizosphaerae sp. nov., a novel actinomycete isolated from soil.</title>
        <authorList>
            <person name="Tian Y."/>
        </authorList>
    </citation>
    <scope>NUCLEOTIDE SEQUENCE [LARGE SCALE GENOMIC DNA]</scope>
    <source>
        <strain evidence="7 8">NEAU-TCZ24</strain>
    </source>
</reference>
<dbReference type="RefSeq" id="WP_118766330.1">
    <property type="nucleotide sequence ID" value="NZ_QWKP01000144.1"/>
</dbReference>
<feature type="transmembrane region" description="Helical" evidence="5">
    <location>
        <begin position="351"/>
        <end position="373"/>
    </location>
</feature>
<feature type="transmembrane region" description="Helical" evidence="5">
    <location>
        <begin position="265"/>
        <end position="285"/>
    </location>
</feature>
<name>A0A413RPA8_9CELL</name>
<dbReference type="GO" id="GO:0022857">
    <property type="term" value="F:transmembrane transporter activity"/>
    <property type="evidence" value="ECO:0007669"/>
    <property type="project" value="InterPro"/>
</dbReference>
<dbReference type="GO" id="GO:0005886">
    <property type="term" value="C:plasma membrane"/>
    <property type="evidence" value="ECO:0007669"/>
    <property type="project" value="UniProtKB-SubCell"/>
</dbReference>
<evidence type="ECO:0000256" key="3">
    <source>
        <dbReference type="ARBA" id="ARBA00022989"/>
    </source>
</evidence>
<dbReference type="AlphaFoldDB" id="A0A413RPA8"/>
<dbReference type="PROSITE" id="PS50850">
    <property type="entry name" value="MFS"/>
    <property type="match status" value="1"/>
</dbReference>